<keyword evidence="3" id="KW-1185">Reference proteome</keyword>
<feature type="non-terminal residue" evidence="2">
    <location>
        <position position="109"/>
    </location>
</feature>
<proteinExistence type="predicted"/>
<feature type="domain" description="PKD/REJ-like" evidence="1">
    <location>
        <begin position="5"/>
        <end position="106"/>
    </location>
</feature>
<name>A0A9N9XQN1_PHYSR</name>
<reference evidence="2" key="1">
    <citation type="submission" date="2022-01" db="EMBL/GenBank/DDBJ databases">
        <authorList>
            <person name="King R."/>
        </authorList>
    </citation>
    <scope>NUCLEOTIDE SEQUENCE</scope>
</reference>
<evidence type="ECO:0000313" key="3">
    <source>
        <dbReference type="Proteomes" id="UP001153712"/>
    </source>
</evidence>
<accession>A0A9N9XQN1</accession>
<dbReference type="OrthoDB" id="444119at2759"/>
<evidence type="ECO:0000259" key="1">
    <source>
        <dbReference type="Pfam" id="PF02010"/>
    </source>
</evidence>
<sequence>MTKTTKPLVLQVISDNNENYSYVWSIDKPGFNYGTQTKHGRNEKIFHVVEGALETGQIYEIKVELEGLRAGLACVKIVTHKPPELKSCNVVPRTGRALETPFSLECLVP</sequence>
<evidence type="ECO:0000313" key="2">
    <source>
        <dbReference type="EMBL" id="CAG9862193.1"/>
    </source>
</evidence>
<organism evidence="2 3">
    <name type="scientific">Phyllotreta striolata</name>
    <name type="common">Striped flea beetle</name>
    <name type="synonym">Crioceris striolata</name>
    <dbReference type="NCBI Taxonomy" id="444603"/>
    <lineage>
        <taxon>Eukaryota</taxon>
        <taxon>Metazoa</taxon>
        <taxon>Ecdysozoa</taxon>
        <taxon>Arthropoda</taxon>
        <taxon>Hexapoda</taxon>
        <taxon>Insecta</taxon>
        <taxon>Pterygota</taxon>
        <taxon>Neoptera</taxon>
        <taxon>Endopterygota</taxon>
        <taxon>Coleoptera</taxon>
        <taxon>Polyphaga</taxon>
        <taxon>Cucujiformia</taxon>
        <taxon>Chrysomeloidea</taxon>
        <taxon>Chrysomelidae</taxon>
        <taxon>Galerucinae</taxon>
        <taxon>Alticini</taxon>
        <taxon>Phyllotreta</taxon>
    </lineage>
</organism>
<dbReference type="InterPro" id="IPR002859">
    <property type="entry name" value="PKD/REJ-like"/>
</dbReference>
<dbReference type="Proteomes" id="UP001153712">
    <property type="component" value="Chromosome 5"/>
</dbReference>
<dbReference type="AlphaFoldDB" id="A0A9N9XQN1"/>
<dbReference type="EMBL" id="OU900098">
    <property type="protein sequence ID" value="CAG9862193.1"/>
    <property type="molecule type" value="Genomic_DNA"/>
</dbReference>
<protein>
    <recommendedName>
        <fullName evidence="1">PKD/REJ-like domain-containing protein</fullName>
    </recommendedName>
</protein>
<gene>
    <name evidence="2" type="ORF">PHYEVI_LOCUS8513</name>
</gene>
<dbReference type="Pfam" id="PF02010">
    <property type="entry name" value="REJ"/>
    <property type="match status" value="1"/>
</dbReference>